<dbReference type="InterPro" id="IPR002298">
    <property type="entry name" value="DNA_polymerase_A"/>
</dbReference>
<protein>
    <recommendedName>
        <fullName evidence="1">3'-5' exonuclease domain-containing protein</fullName>
    </recommendedName>
</protein>
<dbReference type="InParanoid" id="A0A059BN53"/>
<organism evidence="2">
    <name type="scientific">Eucalyptus grandis</name>
    <name type="common">Flooded gum</name>
    <dbReference type="NCBI Taxonomy" id="71139"/>
    <lineage>
        <taxon>Eukaryota</taxon>
        <taxon>Viridiplantae</taxon>
        <taxon>Streptophyta</taxon>
        <taxon>Embryophyta</taxon>
        <taxon>Tracheophyta</taxon>
        <taxon>Spermatophyta</taxon>
        <taxon>Magnoliopsida</taxon>
        <taxon>eudicotyledons</taxon>
        <taxon>Gunneridae</taxon>
        <taxon>Pentapetalae</taxon>
        <taxon>rosids</taxon>
        <taxon>malvids</taxon>
        <taxon>Myrtales</taxon>
        <taxon>Myrtaceae</taxon>
        <taxon>Myrtoideae</taxon>
        <taxon>Eucalypteae</taxon>
        <taxon>Eucalyptus</taxon>
    </lineage>
</organism>
<gene>
    <name evidence="2" type="ORF">EUGRSUZ_F00930</name>
</gene>
<reference evidence="2" key="1">
    <citation type="submission" date="2013-07" db="EMBL/GenBank/DDBJ databases">
        <title>The genome of Eucalyptus grandis.</title>
        <authorList>
            <person name="Schmutz J."/>
            <person name="Hayes R."/>
            <person name="Myburg A."/>
            <person name="Tuskan G."/>
            <person name="Grattapaglia D."/>
            <person name="Rokhsar D.S."/>
        </authorList>
    </citation>
    <scope>NUCLEOTIDE SEQUENCE</scope>
    <source>
        <tissue evidence="2">Leaf extractions</tissue>
    </source>
</reference>
<dbReference type="GO" id="GO:0003676">
    <property type="term" value="F:nucleic acid binding"/>
    <property type="evidence" value="ECO:0007669"/>
    <property type="project" value="InterPro"/>
</dbReference>
<accession>A0A059BN53</accession>
<dbReference type="InterPro" id="IPR036397">
    <property type="entry name" value="RNaseH_sf"/>
</dbReference>
<evidence type="ECO:0000313" key="2">
    <source>
        <dbReference type="EMBL" id="KCW67140.1"/>
    </source>
</evidence>
<dbReference type="InterPro" id="IPR002562">
    <property type="entry name" value="3'-5'_exonuclease_dom"/>
</dbReference>
<dbReference type="EMBL" id="KK198758">
    <property type="protein sequence ID" value="KCW67140.1"/>
    <property type="molecule type" value="Genomic_DNA"/>
</dbReference>
<name>A0A059BN53_EUCGR</name>
<dbReference type="GO" id="GO:0008408">
    <property type="term" value="F:3'-5' exonuclease activity"/>
    <property type="evidence" value="ECO:0007669"/>
    <property type="project" value="InterPro"/>
</dbReference>
<dbReference type="GO" id="GO:0003887">
    <property type="term" value="F:DNA-directed DNA polymerase activity"/>
    <property type="evidence" value="ECO:0007669"/>
    <property type="project" value="InterPro"/>
</dbReference>
<proteinExistence type="predicted"/>
<dbReference type="PANTHER" id="PTHR10133">
    <property type="entry name" value="DNA POLYMERASE I"/>
    <property type="match status" value="1"/>
</dbReference>
<dbReference type="Gene3D" id="3.30.420.10">
    <property type="entry name" value="Ribonuclease H-like superfamily/Ribonuclease H"/>
    <property type="match status" value="1"/>
</dbReference>
<feature type="domain" description="3'-5' exonuclease" evidence="1">
    <location>
        <begin position="15"/>
        <end position="95"/>
    </location>
</feature>
<dbReference type="GO" id="GO:0006261">
    <property type="term" value="P:DNA-templated DNA replication"/>
    <property type="evidence" value="ECO:0007669"/>
    <property type="project" value="InterPro"/>
</dbReference>
<dbReference type="SUPFAM" id="SSF53098">
    <property type="entry name" value="Ribonuclease H-like"/>
    <property type="match status" value="1"/>
</dbReference>
<dbReference type="InterPro" id="IPR012337">
    <property type="entry name" value="RNaseH-like_sf"/>
</dbReference>
<dbReference type="Pfam" id="PF01612">
    <property type="entry name" value="DNA_pol_A_exo1"/>
    <property type="match status" value="1"/>
</dbReference>
<dbReference type="Gramene" id="KCW67140">
    <property type="protein sequence ID" value="KCW67140"/>
    <property type="gene ID" value="EUGRSUZ_F00930"/>
</dbReference>
<sequence>MICFSIYSGPQADFNNGKSCIWVDALDGGKELLLEFEAFFEDPDIKKVWYNCSFDSHIIENYGVEVSGFHADTMHMARLWNSSRRTGGGYSLEALTGDRGFISDAERELWICYSALDVMNTLGHFESLKRKSQRMSWRFDGKPCPQESVLDLDNEYWRPFGEILVKMVAEGMLVDRACLAEIEKVAKPEQEVAVDRFRKWASKYCEDA</sequence>
<evidence type="ECO:0000259" key="1">
    <source>
        <dbReference type="Pfam" id="PF01612"/>
    </source>
</evidence>
<dbReference type="PANTHER" id="PTHR10133:SF27">
    <property type="entry name" value="DNA POLYMERASE NU"/>
    <property type="match status" value="1"/>
</dbReference>
<dbReference type="STRING" id="71139.A0A059BN53"/>
<dbReference type="AlphaFoldDB" id="A0A059BN53"/>